<keyword evidence="2" id="KW-1185">Reference proteome</keyword>
<evidence type="ECO:0000313" key="1">
    <source>
        <dbReference type="EMBL" id="MFE4104762.1"/>
    </source>
</evidence>
<dbReference type="Proteomes" id="UP001600165">
    <property type="component" value="Unassembled WGS sequence"/>
</dbReference>
<accession>A0ABW6I9C4</accession>
<evidence type="ECO:0000313" key="2">
    <source>
        <dbReference type="Proteomes" id="UP001600165"/>
    </source>
</evidence>
<organism evidence="1 2">
    <name type="scientific">Almyronema epifaneia S1</name>
    <dbReference type="NCBI Taxonomy" id="2991925"/>
    <lineage>
        <taxon>Bacteria</taxon>
        <taxon>Bacillati</taxon>
        <taxon>Cyanobacteriota</taxon>
        <taxon>Cyanophyceae</taxon>
        <taxon>Nodosilineales</taxon>
        <taxon>Nodosilineaceae</taxon>
        <taxon>Almyronema</taxon>
        <taxon>Almyronema epifaneia</taxon>
    </lineage>
</organism>
<dbReference type="RefSeq" id="WP_377960356.1">
    <property type="nucleotide sequence ID" value="NZ_JBHZOL010000004.1"/>
</dbReference>
<comment type="caution">
    <text evidence="1">The sequence shown here is derived from an EMBL/GenBank/DDBJ whole genome shotgun (WGS) entry which is preliminary data.</text>
</comment>
<dbReference type="EMBL" id="JBHZOL010000004">
    <property type="protein sequence ID" value="MFE4104762.1"/>
    <property type="molecule type" value="Genomic_DNA"/>
</dbReference>
<sequence>MSVADFIRQLFAASNLGLLLGSAAIAQTPPRDFVVSRDCAASLTQLITQIETGRTADVLATDYALADWGYADGYPETASQAVILRLSGTAAPSVMNSPRLMTALSDRLIAGCAPVSLVIFQLDQPFAELMYGRVGDRVQPFTCMDSTAHTYPAWGEMVCLE</sequence>
<proteinExistence type="predicted"/>
<gene>
    <name evidence="1" type="ORF">ACFVKH_00640</name>
</gene>
<protein>
    <submittedName>
        <fullName evidence="1">Uncharacterized protein</fullName>
    </submittedName>
</protein>
<name>A0ABW6I9C4_9CYAN</name>
<reference evidence="1 2" key="1">
    <citation type="submission" date="2024-10" db="EMBL/GenBank/DDBJ databases">
        <authorList>
            <person name="Ratan Roy A."/>
            <person name="Morales Sandoval P.H."/>
            <person name="De Los Santos Villalobos S."/>
            <person name="Chakraborty S."/>
            <person name="Mukherjee J."/>
        </authorList>
    </citation>
    <scope>NUCLEOTIDE SEQUENCE [LARGE SCALE GENOMIC DNA]</scope>
    <source>
        <strain evidence="1 2">S1</strain>
    </source>
</reference>